<dbReference type="PIRSF" id="PIRSF005227">
    <property type="entry name" value="Asp_dh_NAD_syn"/>
    <property type="match status" value="1"/>
</dbReference>
<reference evidence="9 10" key="1">
    <citation type="submission" date="2019-08" db="EMBL/GenBank/DDBJ databases">
        <authorList>
            <person name="Peeters C."/>
        </authorList>
    </citation>
    <scope>NUCLEOTIDE SEQUENCE [LARGE SCALE GENOMIC DNA]</scope>
    <source>
        <strain evidence="9 10">LMG 31121</strain>
    </source>
</reference>
<dbReference type="UniPathway" id="UPA00253">
    <property type="reaction ID" value="UER00456"/>
</dbReference>
<dbReference type="InterPro" id="IPR011182">
    <property type="entry name" value="L-Asp_DH"/>
</dbReference>
<keyword evidence="2 6" id="KW-0662">Pyridine nucleotide biosynthesis</keyword>
<comment type="miscellaneous">
    <text evidence="6">The iminoaspartate product is unstable in aqueous solution and can decompose to oxaloacetate and ammonia.</text>
</comment>
<proteinExistence type="inferred from homology"/>
<dbReference type="SUPFAM" id="SSF51735">
    <property type="entry name" value="NAD(P)-binding Rossmann-fold domains"/>
    <property type="match status" value="1"/>
</dbReference>
<dbReference type="NCBIfam" id="NF009825">
    <property type="entry name" value="PRK13302.1"/>
    <property type="match status" value="1"/>
</dbReference>
<evidence type="ECO:0000256" key="6">
    <source>
        <dbReference type="HAMAP-Rule" id="MF_01265"/>
    </source>
</evidence>
<dbReference type="Proteomes" id="UP000335538">
    <property type="component" value="Unassembled WGS sequence"/>
</dbReference>
<dbReference type="PANTHER" id="PTHR31873">
    <property type="entry name" value="L-ASPARTATE DEHYDROGENASE-RELATED"/>
    <property type="match status" value="1"/>
</dbReference>
<feature type="domain" description="Aspartate dehydrogenase" evidence="7">
    <location>
        <begin position="193"/>
        <end position="279"/>
    </location>
</feature>
<dbReference type="InterPro" id="IPR036291">
    <property type="entry name" value="NAD(P)-bd_dom_sf"/>
</dbReference>
<evidence type="ECO:0000256" key="1">
    <source>
        <dbReference type="ARBA" id="ARBA00008331"/>
    </source>
</evidence>
<comment type="function">
    <text evidence="6">Specifically catalyzes the NAD or NADP-dependent dehydrogenation of L-aspartate to iminoaspartate.</text>
</comment>
<dbReference type="GO" id="GO:0033735">
    <property type="term" value="F:aspartate dehydrogenase [NAD(P)+] activity"/>
    <property type="evidence" value="ECO:0007669"/>
    <property type="project" value="UniProtKB-EC"/>
</dbReference>
<comment type="catalytic activity">
    <reaction evidence="6">
        <text>L-aspartate + NAD(+) + H2O = oxaloacetate + NH4(+) + NADH + H(+)</text>
        <dbReference type="Rhea" id="RHEA:11788"/>
        <dbReference type="ChEBI" id="CHEBI:15377"/>
        <dbReference type="ChEBI" id="CHEBI:15378"/>
        <dbReference type="ChEBI" id="CHEBI:16452"/>
        <dbReference type="ChEBI" id="CHEBI:28938"/>
        <dbReference type="ChEBI" id="CHEBI:29991"/>
        <dbReference type="ChEBI" id="CHEBI:57540"/>
        <dbReference type="ChEBI" id="CHEBI:57945"/>
        <dbReference type="EC" id="1.4.1.21"/>
    </reaction>
</comment>
<accession>A0A5E5BID8</accession>
<evidence type="ECO:0000313" key="9">
    <source>
        <dbReference type="EMBL" id="VVE84120.1"/>
    </source>
</evidence>
<name>A0A5E5BID8_9BURK</name>
<gene>
    <name evidence="6" type="primary">nadX</name>
    <name evidence="9" type="ORF">PSP31121_04608</name>
</gene>
<comment type="pathway">
    <text evidence="6">Cofactor biosynthesis; NAD(+) biosynthesis; iminoaspartate from L-aspartate (dehydrogenase route): step 1/1.</text>
</comment>
<feature type="binding site" evidence="6">
    <location>
        <position position="147"/>
    </location>
    <ligand>
        <name>NAD(+)</name>
        <dbReference type="ChEBI" id="CHEBI:57540"/>
    </ligand>
</feature>
<feature type="active site" evidence="6">
    <location>
        <position position="245"/>
    </location>
</feature>
<dbReference type="InterPro" id="IPR005106">
    <property type="entry name" value="Asp/hSer_DH_NAD-bd"/>
</dbReference>
<dbReference type="EC" id="1.4.1.21" evidence="6"/>
<dbReference type="AlphaFoldDB" id="A0A5E5BID8"/>
<evidence type="ECO:0000259" key="7">
    <source>
        <dbReference type="Pfam" id="PF01958"/>
    </source>
</evidence>
<dbReference type="HAMAP" id="MF_01265">
    <property type="entry name" value="NadX"/>
    <property type="match status" value="1"/>
</dbReference>
<dbReference type="GO" id="GO:0009435">
    <property type="term" value="P:NAD+ biosynthetic process"/>
    <property type="evidence" value="ECO:0007669"/>
    <property type="project" value="UniProtKB-UniRule"/>
</dbReference>
<keyword evidence="5 6" id="KW-0520">NAD</keyword>
<dbReference type="GO" id="GO:0051287">
    <property type="term" value="F:NAD binding"/>
    <property type="evidence" value="ECO:0007669"/>
    <property type="project" value="UniProtKB-UniRule"/>
</dbReference>
<evidence type="ECO:0000313" key="10">
    <source>
        <dbReference type="Proteomes" id="UP000335538"/>
    </source>
</evidence>
<dbReference type="Pfam" id="PF03447">
    <property type="entry name" value="NAD_binding_3"/>
    <property type="match status" value="1"/>
</dbReference>
<comment type="catalytic activity">
    <reaction evidence="6">
        <text>L-aspartate + NADP(+) + H2O = oxaloacetate + NH4(+) + NADPH + H(+)</text>
        <dbReference type="Rhea" id="RHEA:11784"/>
        <dbReference type="ChEBI" id="CHEBI:15377"/>
        <dbReference type="ChEBI" id="CHEBI:15378"/>
        <dbReference type="ChEBI" id="CHEBI:16452"/>
        <dbReference type="ChEBI" id="CHEBI:28938"/>
        <dbReference type="ChEBI" id="CHEBI:29991"/>
        <dbReference type="ChEBI" id="CHEBI:57783"/>
        <dbReference type="ChEBI" id="CHEBI:58349"/>
        <dbReference type="EC" id="1.4.1.21"/>
    </reaction>
</comment>
<dbReference type="Gene3D" id="3.30.360.10">
    <property type="entry name" value="Dihydrodipicolinate Reductase, domain 2"/>
    <property type="match status" value="1"/>
</dbReference>
<dbReference type="PANTHER" id="PTHR31873:SF6">
    <property type="entry name" value="ASPARTATE DEHYDROGENASE DOMAIN-CONTAINING PROTEIN"/>
    <property type="match status" value="1"/>
</dbReference>
<dbReference type="Gene3D" id="3.40.50.720">
    <property type="entry name" value="NAD(P)-binding Rossmann-like Domain"/>
    <property type="match status" value="1"/>
</dbReference>
<feature type="domain" description="Aspartate/homoserine dehydrogenase NAD-binding" evidence="8">
    <location>
        <begin position="36"/>
        <end position="144"/>
    </location>
</feature>
<evidence type="ECO:0000259" key="8">
    <source>
        <dbReference type="Pfam" id="PF03447"/>
    </source>
</evidence>
<dbReference type="SUPFAM" id="SSF55347">
    <property type="entry name" value="Glyceraldehyde-3-phosphate dehydrogenase-like, C-terminal domain"/>
    <property type="match status" value="1"/>
</dbReference>
<sequence>MRDGVCDLVVTVGEFGQITMQASQNEKTKRVGIAVLGTVGKSIAKALDEGIPGIELVAVAARNVDVAKEWAASLHSRPVVAGFEEMAQMCDIVIECAPAHLLPEIATPALRLGKQVVVLSCGALLDNETLIDVAREHGGQILVPTGALLGLDAVTAAAEGRITAVNMITRKPVKGLLGAPYLEAQGIVIDAIEEKTRVFAGTAREAAKGFPANLNVVVALSLAGIGPDRTKLEIWADPTITRNMHTITVESDAAMLSMSIENIPTDNPKTGRITAQSVLALLRKMTSPIRVGT</sequence>
<feature type="binding site" evidence="6">
    <location>
        <position position="215"/>
    </location>
    <ligand>
        <name>NAD(+)</name>
        <dbReference type="ChEBI" id="CHEBI:57540"/>
    </ligand>
</feature>
<dbReference type="Pfam" id="PF01958">
    <property type="entry name" value="Asp_DH_C"/>
    <property type="match status" value="1"/>
</dbReference>
<protein>
    <recommendedName>
        <fullName evidence="6">L-aspartate dehydrogenase</fullName>
        <ecNumber evidence="6">1.4.1.21</ecNumber>
    </recommendedName>
</protein>
<evidence type="ECO:0000256" key="3">
    <source>
        <dbReference type="ARBA" id="ARBA00022857"/>
    </source>
</evidence>
<dbReference type="EMBL" id="CABPSR010000016">
    <property type="protein sequence ID" value="VVE84120.1"/>
    <property type="molecule type" value="Genomic_DNA"/>
</dbReference>
<dbReference type="GO" id="GO:0016639">
    <property type="term" value="F:oxidoreductase activity, acting on the CH-NH2 group of donors, NAD or NADP as acceptor"/>
    <property type="evidence" value="ECO:0007669"/>
    <property type="project" value="UniProtKB-UniRule"/>
</dbReference>
<dbReference type="InterPro" id="IPR002811">
    <property type="entry name" value="Asp_DH"/>
</dbReference>
<organism evidence="9 10">
    <name type="scientific">Pandoraea sputorum</name>
    <dbReference type="NCBI Taxonomy" id="93222"/>
    <lineage>
        <taxon>Bacteria</taxon>
        <taxon>Pseudomonadati</taxon>
        <taxon>Pseudomonadota</taxon>
        <taxon>Betaproteobacteria</taxon>
        <taxon>Burkholderiales</taxon>
        <taxon>Burkholderiaceae</taxon>
        <taxon>Pandoraea</taxon>
    </lineage>
</organism>
<dbReference type="GO" id="GO:0050661">
    <property type="term" value="F:NADP binding"/>
    <property type="evidence" value="ECO:0007669"/>
    <property type="project" value="UniProtKB-UniRule"/>
</dbReference>
<comment type="similarity">
    <text evidence="1 6">Belongs to the L-aspartate dehydrogenase family.</text>
</comment>
<dbReference type="InterPro" id="IPR020626">
    <property type="entry name" value="Asp_DH_prok"/>
</dbReference>
<keyword evidence="3 6" id="KW-0521">NADP</keyword>
<evidence type="ECO:0000256" key="5">
    <source>
        <dbReference type="ARBA" id="ARBA00023027"/>
    </source>
</evidence>
<evidence type="ECO:0000256" key="4">
    <source>
        <dbReference type="ARBA" id="ARBA00023002"/>
    </source>
</evidence>
<keyword evidence="4 6" id="KW-0560">Oxidoreductase</keyword>
<evidence type="ECO:0000256" key="2">
    <source>
        <dbReference type="ARBA" id="ARBA00022642"/>
    </source>
</evidence>